<dbReference type="InterPro" id="IPR032738">
    <property type="entry name" value="Tbc1d30_C"/>
</dbReference>
<feature type="region of interest" description="Disordered" evidence="1">
    <location>
        <begin position="219"/>
        <end position="238"/>
    </location>
</feature>
<feature type="region of interest" description="Disordered" evidence="1">
    <location>
        <begin position="800"/>
        <end position="840"/>
    </location>
</feature>
<accession>A0AAV3YMM2</accession>
<feature type="region of interest" description="Disordered" evidence="1">
    <location>
        <begin position="910"/>
        <end position="969"/>
    </location>
</feature>
<comment type="caution">
    <text evidence="3">The sequence shown here is derived from an EMBL/GenBank/DDBJ whole genome shotgun (WGS) entry which is preliminary data.</text>
</comment>
<dbReference type="AlphaFoldDB" id="A0AAV3YMM2"/>
<feature type="region of interest" description="Disordered" evidence="1">
    <location>
        <begin position="440"/>
        <end position="465"/>
    </location>
</feature>
<evidence type="ECO:0000313" key="4">
    <source>
        <dbReference type="Proteomes" id="UP000735302"/>
    </source>
</evidence>
<evidence type="ECO:0000256" key="1">
    <source>
        <dbReference type="SAM" id="MobiDB-lite"/>
    </source>
</evidence>
<evidence type="ECO:0000313" key="3">
    <source>
        <dbReference type="EMBL" id="GFN84525.1"/>
    </source>
</evidence>
<feature type="compositionally biased region" description="Gly residues" evidence="1">
    <location>
        <begin position="121"/>
        <end position="131"/>
    </location>
</feature>
<reference evidence="3 4" key="1">
    <citation type="journal article" date="2021" name="Elife">
        <title>Chloroplast acquisition without the gene transfer in kleptoplastic sea slugs, Plakobranchus ocellatus.</title>
        <authorList>
            <person name="Maeda T."/>
            <person name="Takahashi S."/>
            <person name="Yoshida T."/>
            <person name="Shimamura S."/>
            <person name="Takaki Y."/>
            <person name="Nagai Y."/>
            <person name="Toyoda A."/>
            <person name="Suzuki Y."/>
            <person name="Arimoto A."/>
            <person name="Ishii H."/>
            <person name="Satoh N."/>
            <person name="Nishiyama T."/>
            <person name="Hasebe M."/>
            <person name="Maruyama T."/>
            <person name="Minagawa J."/>
            <person name="Obokata J."/>
            <person name="Shigenobu S."/>
        </authorList>
    </citation>
    <scope>NUCLEOTIDE SEQUENCE [LARGE SCALE GENOMIC DNA]</scope>
</reference>
<evidence type="ECO:0000259" key="2">
    <source>
        <dbReference type="Pfam" id="PF15733"/>
    </source>
</evidence>
<sequence length="1055" mass="113877">MTASSADEFYCLMGELTSSIMQGSILEGDAMIKSIYGLGEFPFPQLHELREKYTYNIRPFTPASAASGQGSNQSKTRTSLRSLLHLKYSDEDDLDDDDITAMACMPGDVSGSSDISVLGPGVYGEGRGGGTPSSPGGPKGSEPPAMERMSTDIQSLKMQYERLKQRQQQAHIIIAAASAKKARPASQQQHRVDPGPTPLLVASIESPTAMNHLFVGKASTRAGGSTEGSSSSSTRNRLVTDGPRILGPGQWHRQGGSNCRLSTQLQAVAKAQAVSKSRRMRTGMSISNPQTCNDDESENGDRDGISSCNDVAKIALTGNQNLPYQNRVGNNDEHQQSSKATGGECNKTVENSSAAVCEDQTVTTFSGLPMTDKNSLCSSLKKQDEEEYSEIHCNISDYSGDKKCWLKLHSKMSPELISGGVDEEKIHDEDLNSFNDRSVHQQAVQENSNRDSDFNGTIVDEDSNNENVHKLKKSYVFESAQSINTSNGETSGSTSTQSSYLTLKHSVSELLENLPEDPCAKPTSLDLSFASNCKDSENDGELFTIKDNDSQTCLQQIEAQVSSTSDSAWSHTETASQTLCSVQSDSGVYLVSGNTGNIKTIESRNSLPHVEKDKDFKRSAAYETDHMGTRSFSPILNEDSGVDSSPSISPMVPENSKFGATSSSLSINFPEEEMILRVESETVQSPDDLLQESAYSLKSDKPIQNIRVTMTMGASGEMAYEAHSTYNEAEVKNLPNAKDGGEICVGFSPGSERKQHDNDDQAVPRNSLSDQQEIISAKDNNLQQTNVSGCEDIVARHVVSSSDRKEALGKDSSFTHNEHTTMQHQQSTVDTGQTQDAAAHPGSISNACLISSPSRQISNESMCSSESVSVLLEAVTRSSPVKDVGYVRSTSVIDTVPVAETVDIDLMQLMPDGAPSQNSTESEESENGSTKVKLEAKPERHKKPALDKKSQREAAKGVKPSGCEGKPAIHSLSTSKINHSAHQKANLNFSQKGGPSLASATAAHQPLTRRLSQPFNPFPVKHFNTNRVKAGLKLGLYTPSTLEQLRGLKSRTSSS</sequence>
<feature type="compositionally biased region" description="Low complexity" evidence="1">
    <location>
        <begin position="219"/>
        <end position="237"/>
    </location>
</feature>
<feature type="compositionally biased region" description="Polar residues" evidence="1">
    <location>
        <begin position="822"/>
        <end position="836"/>
    </location>
</feature>
<dbReference type="PANTHER" id="PTHR13399:SF4">
    <property type="entry name" value="TBC1 DOMAIN FAMILY MEMBER 30"/>
    <property type="match status" value="1"/>
</dbReference>
<dbReference type="EMBL" id="BLXT01001319">
    <property type="protein sequence ID" value="GFN84525.1"/>
    <property type="molecule type" value="Genomic_DNA"/>
</dbReference>
<feature type="region of interest" description="Disordered" evidence="1">
    <location>
        <begin position="273"/>
        <end position="304"/>
    </location>
</feature>
<feature type="region of interest" description="Disordered" evidence="1">
    <location>
        <begin position="734"/>
        <end position="767"/>
    </location>
</feature>
<gene>
    <name evidence="3" type="ORF">PoB_001103100</name>
</gene>
<dbReference type="Pfam" id="PF15733">
    <property type="entry name" value="DUF4682"/>
    <property type="match status" value="1"/>
</dbReference>
<proteinExistence type="predicted"/>
<dbReference type="GO" id="GO:0005783">
    <property type="term" value="C:endoplasmic reticulum"/>
    <property type="evidence" value="ECO:0007669"/>
    <property type="project" value="TreeGrafter"/>
</dbReference>
<name>A0AAV3YMM2_9GAST</name>
<feature type="region of interest" description="Disordered" evidence="1">
    <location>
        <begin position="322"/>
        <end position="345"/>
    </location>
</feature>
<feature type="region of interest" description="Disordered" evidence="1">
    <location>
        <begin position="627"/>
        <end position="654"/>
    </location>
</feature>
<dbReference type="PANTHER" id="PTHR13399">
    <property type="entry name" value="TRANSLOCON-ASSOCIATED PROTEIN TRAP , GAMMA SUBUNIT"/>
    <property type="match status" value="1"/>
</dbReference>
<feature type="domain" description="TBC1" evidence="2">
    <location>
        <begin position="153"/>
        <end position="233"/>
    </location>
</feature>
<feature type="compositionally biased region" description="Low complexity" evidence="1">
    <location>
        <begin position="132"/>
        <end position="144"/>
    </location>
</feature>
<feature type="compositionally biased region" description="Basic and acidic residues" evidence="1">
    <location>
        <begin position="932"/>
        <end position="956"/>
    </location>
</feature>
<organism evidence="3 4">
    <name type="scientific">Plakobranchus ocellatus</name>
    <dbReference type="NCBI Taxonomy" id="259542"/>
    <lineage>
        <taxon>Eukaryota</taxon>
        <taxon>Metazoa</taxon>
        <taxon>Spiralia</taxon>
        <taxon>Lophotrochozoa</taxon>
        <taxon>Mollusca</taxon>
        <taxon>Gastropoda</taxon>
        <taxon>Heterobranchia</taxon>
        <taxon>Euthyneura</taxon>
        <taxon>Panpulmonata</taxon>
        <taxon>Sacoglossa</taxon>
        <taxon>Placobranchoidea</taxon>
        <taxon>Plakobranchidae</taxon>
        <taxon>Plakobranchus</taxon>
    </lineage>
</organism>
<feature type="region of interest" description="Disordered" evidence="1">
    <location>
        <begin position="121"/>
        <end position="146"/>
    </location>
</feature>
<dbReference type="Proteomes" id="UP000735302">
    <property type="component" value="Unassembled WGS sequence"/>
</dbReference>
<protein>
    <submittedName>
        <fullName evidence="3">TBC1 domain family member 30</fullName>
    </submittedName>
</protein>
<keyword evidence="4" id="KW-1185">Reference proteome</keyword>